<evidence type="ECO:0000256" key="1">
    <source>
        <dbReference type="SAM" id="MobiDB-lite"/>
    </source>
</evidence>
<dbReference type="PaxDb" id="67767-A0A0J7KYG9"/>
<name>A0A0J7KYG9_LASNI</name>
<accession>A0A0J7KYG9</accession>
<keyword evidence="3" id="KW-1185">Reference proteome</keyword>
<evidence type="ECO:0000313" key="3">
    <source>
        <dbReference type="Proteomes" id="UP000036403"/>
    </source>
</evidence>
<comment type="caution">
    <text evidence="2">The sequence shown here is derived from an EMBL/GenBank/DDBJ whole genome shotgun (WGS) entry which is preliminary data.</text>
</comment>
<dbReference type="OrthoDB" id="7696036at2759"/>
<gene>
    <name evidence="2" type="ORF">RF55_4443</name>
</gene>
<evidence type="ECO:0000313" key="2">
    <source>
        <dbReference type="EMBL" id="KMQ95338.1"/>
    </source>
</evidence>
<feature type="compositionally biased region" description="Basic and acidic residues" evidence="1">
    <location>
        <begin position="98"/>
        <end position="110"/>
    </location>
</feature>
<sequence length="118" mass="13650">MWQTKWTSYNKSRTTFAFFDKERNRLDARSLQTDHWVTQVLTGHGNFRARLASLELVDDAVCICNDQNDTVQHFLLECPLLDVQRVALREIVPDRSERVSGNRDIMDRPSRGSRGRGG</sequence>
<dbReference type="AlphaFoldDB" id="A0A0J7KYG9"/>
<dbReference type="EMBL" id="LBMM01002052">
    <property type="protein sequence ID" value="KMQ95338.1"/>
    <property type="molecule type" value="Genomic_DNA"/>
</dbReference>
<dbReference type="Proteomes" id="UP000036403">
    <property type="component" value="Unassembled WGS sequence"/>
</dbReference>
<reference evidence="2 3" key="1">
    <citation type="submission" date="2015-04" db="EMBL/GenBank/DDBJ databases">
        <title>Lasius niger genome sequencing.</title>
        <authorList>
            <person name="Konorov E.A."/>
            <person name="Nikitin M.A."/>
            <person name="Kirill M.V."/>
            <person name="Chang P."/>
        </authorList>
    </citation>
    <scope>NUCLEOTIDE SEQUENCE [LARGE SCALE GENOMIC DNA]</scope>
    <source>
        <tissue evidence="2">Whole</tissue>
    </source>
</reference>
<organism evidence="2 3">
    <name type="scientific">Lasius niger</name>
    <name type="common">Black garden ant</name>
    <dbReference type="NCBI Taxonomy" id="67767"/>
    <lineage>
        <taxon>Eukaryota</taxon>
        <taxon>Metazoa</taxon>
        <taxon>Ecdysozoa</taxon>
        <taxon>Arthropoda</taxon>
        <taxon>Hexapoda</taxon>
        <taxon>Insecta</taxon>
        <taxon>Pterygota</taxon>
        <taxon>Neoptera</taxon>
        <taxon>Endopterygota</taxon>
        <taxon>Hymenoptera</taxon>
        <taxon>Apocrita</taxon>
        <taxon>Aculeata</taxon>
        <taxon>Formicoidea</taxon>
        <taxon>Formicidae</taxon>
        <taxon>Formicinae</taxon>
        <taxon>Lasius</taxon>
        <taxon>Lasius</taxon>
    </lineage>
</organism>
<feature type="region of interest" description="Disordered" evidence="1">
    <location>
        <begin position="98"/>
        <end position="118"/>
    </location>
</feature>
<protein>
    <submittedName>
        <fullName evidence="2">Reverse</fullName>
    </submittedName>
</protein>
<proteinExistence type="predicted"/>